<comment type="catalytic activity">
    <reaction evidence="7">
        <text>L-threonyl-[protein] + ATP = O-phospho-L-threonyl-[protein] + ADP + H(+)</text>
        <dbReference type="Rhea" id="RHEA:46608"/>
        <dbReference type="Rhea" id="RHEA-COMP:11060"/>
        <dbReference type="Rhea" id="RHEA-COMP:11605"/>
        <dbReference type="ChEBI" id="CHEBI:15378"/>
        <dbReference type="ChEBI" id="CHEBI:30013"/>
        <dbReference type="ChEBI" id="CHEBI:30616"/>
        <dbReference type="ChEBI" id="CHEBI:61977"/>
        <dbReference type="ChEBI" id="CHEBI:456216"/>
        <dbReference type="EC" id="2.7.11.1"/>
    </reaction>
</comment>
<keyword evidence="2" id="KW-0723">Serine/threonine-protein kinase</keyword>
<evidence type="ECO:0000256" key="9">
    <source>
        <dbReference type="SAM" id="MobiDB-lite"/>
    </source>
</evidence>
<feature type="compositionally biased region" description="Basic and acidic residues" evidence="9">
    <location>
        <begin position="570"/>
        <end position="584"/>
    </location>
</feature>
<evidence type="ECO:0000256" key="6">
    <source>
        <dbReference type="ARBA" id="ARBA00022840"/>
    </source>
</evidence>
<dbReference type="PROSITE" id="PS50011">
    <property type="entry name" value="PROTEIN_KINASE_DOM"/>
    <property type="match status" value="1"/>
</dbReference>
<evidence type="ECO:0000313" key="12">
    <source>
        <dbReference type="EMBL" id="WVZ14774.1"/>
    </source>
</evidence>
<evidence type="ECO:0000256" key="5">
    <source>
        <dbReference type="ARBA" id="ARBA00022777"/>
    </source>
</evidence>
<dbReference type="CDD" id="cd05579">
    <property type="entry name" value="STKc_MAST_like"/>
    <property type="match status" value="1"/>
</dbReference>
<feature type="domain" description="AGC-kinase C-terminal" evidence="11">
    <location>
        <begin position="1336"/>
        <end position="1440"/>
    </location>
</feature>
<dbReference type="PANTHER" id="PTHR24356:SF1">
    <property type="entry name" value="SERINE_THREONINE-PROTEIN KINASE GREATWALL"/>
    <property type="match status" value="1"/>
</dbReference>
<name>A0AAQ3NRH5_VIGMU</name>
<keyword evidence="3" id="KW-0808">Transferase</keyword>
<evidence type="ECO:0000256" key="2">
    <source>
        <dbReference type="ARBA" id="ARBA00022527"/>
    </source>
</evidence>
<dbReference type="PROSITE" id="PS00108">
    <property type="entry name" value="PROTEIN_KINASE_ST"/>
    <property type="match status" value="1"/>
</dbReference>
<feature type="compositionally biased region" description="Low complexity" evidence="9">
    <location>
        <begin position="586"/>
        <end position="595"/>
    </location>
</feature>
<organism evidence="12 13">
    <name type="scientific">Vigna mungo</name>
    <name type="common">Black gram</name>
    <name type="synonym">Phaseolus mungo</name>
    <dbReference type="NCBI Taxonomy" id="3915"/>
    <lineage>
        <taxon>Eukaryota</taxon>
        <taxon>Viridiplantae</taxon>
        <taxon>Streptophyta</taxon>
        <taxon>Embryophyta</taxon>
        <taxon>Tracheophyta</taxon>
        <taxon>Spermatophyta</taxon>
        <taxon>Magnoliopsida</taxon>
        <taxon>eudicotyledons</taxon>
        <taxon>Gunneridae</taxon>
        <taxon>Pentapetalae</taxon>
        <taxon>rosids</taxon>
        <taxon>fabids</taxon>
        <taxon>Fabales</taxon>
        <taxon>Fabaceae</taxon>
        <taxon>Papilionoideae</taxon>
        <taxon>50 kb inversion clade</taxon>
        <taxon>NPAAA clade</taxon>
        <taxon>indigoferoid/millettioid clade</taxon>
        <taxon>Phaseoleae</taxon>
        <taxon>Vigna</taxon>
    </lineage>
</organism>
<evidence type="ECO:0000259" key="11">
    <source>
        <dbReference type="PROSITE" id="PS51285"/>
    </source>
</evidence>
<dbReference type="Gene3D" id="1.10.510.10">
    <property type="entry name" value="Transferase(Phosphotransferase) domain 1"/>
    <property type="match status" value="1"/>
</dbReference>
<dbReference type="InterPro" id="IPR050236">
    <property type="entry name" value="Ser_Thr_kinase_AGC"/>
</dbReference>
<feature type="region of interest" description="Disordered" evidence="9">
    <location>
        <begin position="1"/>
        <end position="231"/>
    </location>
</feature>
<evidence type="ECO:0000256" key="7">
    <source>
        <dbReference type="ARBA" id="ARBA00047899"/>
    </source>
</evidence>
<gene>
    <name evidence="12" type="ORF">V8G54_012340</name>
</gene>
<keyword evidence="6" id="KW-0067">ATP-binding</keyword>
<feature type="domain" description="Protein kinase" evidence="10">
    <location>
        <begin position="1025"/>
        <end position="1335"/>
    </location>
</feature>
<keyword evidence="13" id="KW-1185">Reference proteome</keyword>
<reference evidence="12 13" key="1">
    <citation type="journal article" date="2023" name="Life. Sci Alliance">
        <title>Evolutionary insights into 3D genome organization and epigenetic landscape of Vigna mungo.</title>
        <authorList>
            <person name="Junaid A."/>
            <person name="Singh B."/>
            <person name="Bhatia S."/>
        </authorList>
    </citation>
    <scope>NUCLEOTIDE SEQUENCE [LARGE SCALE GENOMIC DNA]</scope>
    <source>
        <strain evidence="12">Urdbean</strain>
    </source>
</reference>
<feature type="compositionally biased region" description="Gly residues" evidence="9">
    <location>
        <begin position="51"/>
        <end position="62"/>
    </location>
</feature>
<dbReference type="EC" id="2.7.11.1" evidence="1"/>
<dbReference type="EMBL" id="CP144697">
    <property type="protein sequence ID" value="WVZ14774.1"/>
    <property type="molecule type" value="Genomic_DNA"/>
</dbReference>
<evidence type="ECO:0000256" key="1">
    <source>
        <dbReference type="ARBA" id="ARBA00012513"/>
    </source>
</evidence>
<dbReference type="PROSITE" id="PS51285">
    <property type="entry name" value="AGC_KINASE_CTER"/>
    <property type="match status" value="1"/>
</dbReference>
<feature type="region of interest" description="Disordered" evidence="9">
    <location>
        <begin position="721"/>
        <end position="759"/>
    </location>
</feature>
<evidence type="ECO:0000259" key="10">
    <source>
        <dbReference type="PROSITE" id="PS50011"/>
    </source>
</evidence>
<dbReference type="Pfam" id="PF00069">
    <property type="entry name" value="Pkinase"/>
    <property type="match status" value="1"/>
</dbReference>
<proteinExistence type="predicted"/>
<dbReference type="InterPro" id="IPR058783">
    <property type="entry name" value="IREH1/IRE-like_N"/>
</dbReference>
<feature type="compositionally biased region" description="Low complexity" evidence="9">
    <location>
        <begin position="529"/>
        <end position="545"/>
    </location>
</feature>
<dbReference type="SUPFAM" id="SSF56112">
    <property type="entry name" value="Protein kinase-like (PK-like)"/>
    <property type="match status" value="1"/>
</dbReference>
<feature type="region of interest" description="Disordered" evidence="9">
    <location>
        <begin position="517"/>
        <end position="616"/>
    </location>
</feature>
<feature type="compositionally biased region" description="Polar residues" evidence="9">
    <location>
        <begin position="800"/>
        <end position="812"/>
    </location>
</feature>
<feature type="compositionally biased region" description="Polar residues" evidence="9">
    <location>
        <begin position="721"/>
        <end position="731"/>
    </location>
</feature>
<feature type="region of interest" description="Disordered" evidence="9">
    <location>
        <begin position="1380"/>
        <end position="1403"/>
    </location>
</feature>
<feature type="compositionally biased region" description="Low complexity" evidence="9">
    <location>
        <begin position="1388"/>
        <end position="1399"/>
    </location>
</feature>
<dbReference type="PANTHER" id="PTHR24356">
    <property type="entry name" value="SERINE/THREONINE-PROTEIN KINASE"/>
    <property type="match status" value="1"/>
</dbReference>
<feature type="compositionally biased region" description="Low complexity" evidence="9">
    <location>
        <begin position="63"/>
        <end position="72"/>
    </location>
</feature>
<evidence type="ECO:0000256" key="4">
    <source>
        <dbReference type="ARBA" id="ARBA00022741"/>
    </source>
</evidence>
<dbReference type="GO" id="GO:0004674">
    <property type="term" value="F:protein serine/threonine kinase activity"/>
    <property type="evidence" value="ECO:0007669"/>
    <property type="project" value="UniProtKB-KW"/>
</dbReference>
<dbReference type="InterPro" id="IPR008271">
    <property type="entry name" value="Ser/Thr_kinase_AS"/>
</dbReference>
<dbReference type="Pfam" id="PF26031">
    <property type="entry name" value="IREH1"/>
    <property type="match status" value="1"/>
</dbReference>
<sequence>MVFKGRFFSSKKSDSSSPDASSNSPRSFSSNSPSRSDKKKAKSAAHPTLAAGGGGGSAGGGALAACRQTQVKDGTKKKDVVKGKESQTPPPEARKDSPVKKLTAAEGRESSVSPILASSLGLNRIKTRSGPLPQESFFGFRGEKGTTALGGSNLSRPGVGVRGGDGKKKEPASQNRVGFREGSHGGATATGGWGDNGSNSDSVSTLGSMPPREQSPVVLPRSRLQNGESSSEAAGSSVTACVCRFCNDSDCVVLVDFSIRMRIGEGSGEWSGLGRMSIGSVSICVVGYLACSCSGTMILLAGKQASSWAQSGGLRSADVCTPETAYDFENPKESESPRFQAILRVTSAPRKRFPSDIKSFSHELNSKGVWPFPFLKPRRLNNLEEILVVIRAKFDKAKEDVNSDLAIFAADLVGILEKNADTHPEWQETIEDLLVLARSCAMTSSGEFWLQCESIVQELDDRRQEHPPGMLKQLHTRMLFILTRCTRLLQFHKESGLAEDEPVFNLRQSRVLHSAGKCIPPSVGRDSKSSSAAKALKPSSKKAFSQEQSMMGWKKDVMQPENLSLPADDDNTKHFDSSGRDRMASWKKFPSPSGKSPKEAAQLKEQNYGRVESSKASINKRFPSDVDLSTAKPSEFLPIKDSLDHASKHQHKVSWGYWGDQQNNSEENSIICRICEEEVPTSHVEDHSRICAVADRCDQKGLSVNDRLVRIAETLEKMMESCSQKDTQQMVGSPDVAKVSNSSMTEESDVPSPKLSDWSRRGSDDMLDCFPETDNSAFMDDLKGLPLISCKTRFGPKSDQGMTTSSAGSMTPRSPLMTPRTSQIDLLLAGKGAYSEHDDLLQACHILKSFSISFISNLLPILVAGIVHSSQSINMNDTFSRKKKVELQPPRLCLDGRGKHNDGWHKAGFITCIDKMNELADIARCVANAPLDDDRTTSYLLSCLDDLRVVVERRKFDALTVETFGTRIEKLIREKYLQLTEMVDVEKIDTESTVDDDVLLEDDVVRSLRTSPIHSSRDRTSIDDFEIIKPISRGAFGRVFLAKKRTTGDLFAIKVYILRASDSSVVSSLNLNIHVLKKADMIRKNAVESILAERDILITVRNPFVVRFFYSFTCRENLYLVMEYLNGGDLYSLLRNLGCLDEEVARVYIAEVVLALEYLHSLHVVHRDLKPDNLLIAHDGHIKLTDFGLSKVGLINSTDDLSGPAVNGTSLLEEDEAADVFTSEDQWERRKKRSAVGTPDYLAPEILLGTGHAYTADWWSVGVILFELLVGIPPFNAEHPQNIFDNILNRKIPWPSVPAEMSPEAQDLIDRLLTEDPNQRLGSKGASEVKQHVFFKDINWDTLARQKAAFVPASESALDTSYFTSRYSWNTSDGLVYPASDVEDSSDADSLSGSSSCLSNRQDEVGDECGGLAEFDSGTSVNYSFSNFSFKNLSQLASINYDLTKGWKDDPPTNSSA</sequence>
<dbReference type="InterPro" id="IPR011009">
    <property type="entry name" value="Kinase-like_dom_sf"/>
</dbReference>
<dbReference type="Proteomes" id="UP001374535">
    <property type="component" value="Chromosome 4"/>
</dbReference>
<dbReference type="SMART" id="SM00220">
    <property type="entry name" value="S_TKc"/>
    <property type="match status" value="1"/>
</dbReference>
<feature type="compositionally biased region" description="Low complexity" evidence="9">
    <location>
        <begin position="1"/>
        <end position="34"/>
    </location>
</feature>
<protein>
    <recommendedName>
        <fullName evidence="1">non-specific serine/threonine protein kinase</fullName>
        <ecNumber evidence="1">2.7.11.1</ecNumber>
    </recommendedName>
</protein>
<dbReference type="GO" id="GO:0005524">
    <property type="term" value="F:ATP binding"/>
    <property type="evidence" value="ECO:0007669"/>
    <property type="project" value="UniProtKB-KW"/>
</dbReference>
<dbReference type="Gene3D" id="3.30.200.20">
    <property type="entry name" value="Phosphorylase Kinase, domain 1"/>
    <property type="match status" value="1"/>
</dbReference>
<feature type="region of interest" description="Disordered" evidence="9">
    <location>
        <begin position="796"/>
        <end position="816"/>
    </location>
</feature>
<comment type="catalytic activity">
    <reaction evidence="8">
        <text>L-seryl-[protein] + ATP = O-phospho-L-seryl-[protein] + ADP + H(+)</text>
        <dbReference type="Rhea" id="RHEA:17989"/>
        <dbReference type="Rhea" id="RHEA-COMP:9863"/>
        <dbReference type="Rhea" id="RHEA-COMP:11604"/>
        <dbReference type="ChEBI" id="CHEBI:15378"/>
        <dbReference type="ChEBI" id="CHEBI:29999"/>
        <dbReference type="ChEBI" id="CHEBI:30616"/>
        <dbReference type="ChEBI" id="CHEBI:83421"/>
        <dbReference type="ChEBI" id="CHEBI:456216"/>
        <dbReference type="EC" id="2.7.11.1"/>
    </reaction>
</comment>
<dbReference type="InterPro" id="IPR000961">
    <property type="entry name" value="AGC-kinase_C"/>
</dbReference>
<feature type="compositionally biased region" description="Gly residues" evidence="9">
    <location>
        <begin position="184"/>
        <end position="195"/>
    </location>
</feature>
<evidence type="ECO:0000256" key="3">
    <source>
        <dbReference type="ARBA" id="ARBA00022679"/>
    </source>
</evidence>
<evidence type="ECO:0000256" key="8">
    <source>
        <dbReference type="ARBA" id="ARBA00048679"/>
    </source>
</evidence>
<keyword evidence="5" id="KW-0418">Kinase</keyword>
<feature type="compositionally biased region" description="Basic and acidic residues" evidence="9">
    <location>
        <begin position="73"/>
        <end position="85"/>
    </location>
</feature>
<keyword evidence="4" id="KW-0547">Nucleotide-binding</keyword>
<evidence type="ECO:0000313" key="13">
    <source>
        <dbReference type="Proteomes" id="UP001374535"/>
    </source>
</evidence>
<dbReference type="InterPro" id="IPR000719">
    <property type="entry name" value="Prot_kinase_dom"/>
</dbReference>
<accession>A0AAQ3NRH5</accession>
<dbReference type="GO" id="GO:0035556">
    <property type="term" value="P:intracellular signal transduction"/>
    <property type="evidence" value="ECO:0007669"/>
    <property type="project" value="TreeGrafter"/>
</dbReference>